<accession>A0A8T0FX96</accession>
<dbReference type="Pfam" id="PF03564">
    <property type="entry name" value="DUF1759"/>
    <property type="match status" value="1"/>
</dbReference>
<organism evidence="1 2">
    <name type="scientific">Argiope bruennichi</name>
    <name type="common">Wasp spider</name>
    <name type="synonym">Aranea bruennichi</name>
    <dbReference type="NCBI Taxonomy" id="94029"/>
    <lineage>
        <taxon>Eukaryota</taxon>
        <taxon>Metazoa</taxon>
        <taxon>Ecdysozoa</taxon>
        <taxon>Arthropoda</taxon>
        <taxon>Chelicerata</taxon>
        <taxon>Arachnida</taxon>
        <taxon>Araneae</taxon>
        <taxon>Araneomorphae</taxon>
        <taxon>Entelegynae</taxon>
        <taxon>Araneoidea</taxon>
        <taxon>Araneidae</taxon>
        <taxon>Argiope</taxon>
    </lineage>
</organism>
<keyword evidence="2" id="KW-1185">Reference proteome</keyword>
<protein>
    <submittedName>
        <fullName evidence="1">Uncharacterized protein</fullName>
    </submittedName>
</protein>
<dbReference type="InterPro" id="IPR005312">
    <property type="entry name" value="DUF1759"/>
</dbReference>
<comment type="caution">
    <text evidence="1">The sequence shown here is derived from an EMBL/GenBank/DDBJ whole genome shotgun (WGS) entry which is preliminary data.</text>
</comment>
<reference evidence="1" key="1">
    <citation type="journal article" date="2020" name="bioRxiv">
        <title>Chromosome-level reference genome of the European wasp spider Argiope bruennichi: a resource for studies on range expansion and evolutionary adaptation.</title>
        <authorList>
            <person name="Sheffer M.M."/>
            <person name="Hoppe A."/>
            <person name="Krehenwinkel H."/>
            <person name="Uhl G."/>
            <person name="Kuss A.W."/>
            <person name="Jensen L."/>
            <person name="Jensen C."/>
            <person name="Gillespie R.G."/>
            <person name="Hoff K.J."/>
            <person name="Prost S."/>
        </authorList>
    </citation>
    <scope>NUCLEOTIDE SEQUENCE</scope>
</reference>
<dbReference type="Proteomes" id="UP000807504">
    <property type="component" value="Unassembled WGS sequence"/>
</dbReference>
<dbReference type="PANTHER" id="PTHR22954:SF3">
    <property type="entry name" value="PROTEIN CBG08539"/>
    <property type="match status" value="1"/>
</dbReference>
<dbReference type="EMBL" id="JABXBU010000002">
    <property type="protein sequence ID" value="KAF8794865.1"/>
    <property type="molecule type" value="Genomic_DNA"/>
</dbReference>
<reference evidence="1" key="2">
    <citation type="submission" date="2020-06" db="EMBL/GenBank/DDBJ databases">
        <authorList>
            <person name="Sheffer M."/>
        </authorList>
    </citation>
    <scope>NUCLEOTIDE SEQUENCE</scope>
</reference>
<dbReference type="PANTHER" id="PTHR22954">
    <property type="entry name" value="RETROVIRAL PROTEASE-RELATED"/>
    <property type="match status" value="1"/>
</dbReference>
<evidence type="ECO:0000313" key="2">
    <source>
        <dbReference type="Proteomes" id="UP000807504"/>
    </source>
</evidence>
<proteinExistence type="predicted"/>
<sequence>MSCGAELAKRRTESASFSGGIRAAINRRLSRPGVYESPEASKSSELQLADCQRIIEELNSSVANFRDLLIHIGKGHDNPEVRDKMRVMRKRCVDRCSAANRVLMPQIRNWRQRTGINLLSPVWSKAPVTQIYIVKLPTIKLEKFGKETENWQSFGEQFQSSVDSNPNLSTIDKHVFLRGYLQNEPYRLVNGINLIADTYETTKKLLMDKYGNKNRIIQTHLDFLENLTPIRNPSPTSLNEVYIDSNRRLQALRALGEDIDTYGRVLTPKILRKFPDYICCQWVIHAKRQRISEGDITQLIQFLFEEVESALTHLKIKDDVAVQFTPLQPLI</sequence>
<dbReference type="AlphaFoldDB" id="A0A8T0FX96"/>
<evidence type="ECO:0000313" key="1">
    <source>
        <dbReference type="EMBL" id="KAF8794865.1"/>
    </source>
</evidence>
<name>A0A8T0FX96_ARGBR</name>
<gene>
    <name evidence="1" type="ORF">HNY73_002787</name>
</gene>